<name>A0A9N8PJB1_9PEZI</name>
<dbReference type="Proteomes" id="UP000714618">
    <property type="component" value="Unassembled WGS sequence"/>
</dbReference>
<organism evidence="2 3">
    <name type="scientific">Aureobasidium mustum</name>
    <dbReference type="NCBI Taxonomy" id="2773714"/>
    <lineage>
        <taxon>Eukaryota</taxon>
        <taxon>Fungi</taxon>
        <taxon>Dikarya</taxon>
        <taxon>Ascomycota</taxon>
        <taxon>Pezizomycotina</taxon>
        <taxon>Dothideomycetes</taxon>
        <taxon>Dothideomycetidae</taxon>
        <taxon>Dothideales</taxon>
        <taxon>Saccotheciaceae</taxon>
        <taxon>Aureobasidium</taxon>
    </lineage>
</organism>
<feature type="non-terminal residue" evidence="2">
    <location>
        <position position="1"/>
    </location>
</feature>
<dbReference type="AlphaFoldDB" id="A0A9N8PJB1"/>
<protein>
    <submittedName>
        <fullName evidence="2">Uncharacterized protein</fullName>
    </submittedName>
</protein>
<feature type="compositionally biased region" description="Low complexity" evidence="1">
    <location>
        <begin position="68"/>
        <end position="80"/>
    </location>
</feature>
<accession>A0A9N8PJB1</accession>
<keyword evidence="3" id="KW-1185">Reference proteome</keyword>
<proteinExistence type="predicted"/>
<sequence length="186" mass="20208">MAAIQGLREQIADEFDEVDENVSYTHEQETHENLHEPSVSPASSYSSEYSSSESLISERAEFIKQESLDTSSSGSSSPESTCYERAECIKREDFGSSSSELSSPESTVSPCPGCVEGEGSGPTSVESPSVHPLQRLASRSPTPFAMSQASNLRAQSLKRCASAMDDADADDTIQPNTLRRSTRMRR</sequence>
<feature type="compositionally biased region" description="Low complexity" evidence="1">
    <location>
        <begin position="96"/>
        <end position="110"/>
    </location>
</feature>
<evidence type="ECO:0000313" key="2">
    <source>
        <dbReference type="EMBL" id="CAD0098299.1"/>
    </source>
</evidence>
<feature type="compositionally biased region" description="Polar residues" evidence="1">
    <location>
        <begin position="137"/>
        <end position="154"/>
    </location>
</feature>
<feature type="compositionally biased region" description="Basic and acidic residues" evidence="1">
    <location>
        <begin position="82"/>
        <end position="94"/>
    </location>
</feature>
<reference evidence="2" key="1">
    <citation type="submission" date="2020-06" db="EMBL/GenBank/DDBJ databases">
        <authorList>
            <person name="Onetto C."/>
        </authorList>
    </citation>
    <scope>NUCLEOTIDE SEQUENCE</scope>
</reference>
<dbReference type="EMBL" id="CAIJEO010000009">
    <property type="protein sequence ID" value="CAD0098299.1"/>
    <property type="molecule type" value="Genomic_DNA"/>
</dbReference>
<feature type="compositionally biased region" description="Basic and acidic residues" evidence="1">
    <location>
        <begin position="56"/>
        <end position="67"/>
    </location>
</feature>
<comment type="caution">
    <text evidence="2">The sequence shown here is derived from an EMBL/GenBank/DDBJ whole genome shotgun (WGS) entry which is preliminary data.</text>
</comment>
<gene>
    <name evidence="2" type="ORF">AWRI4233_LOCUS7123</name>
</gene>
<evidence type="ECO:0000256" key="1">
    <source>
        <dbReference type="SAM" id="MobiDB-lite"/>
    </source>
</evidence>
<feature type="compositionally biased region" description="Low complexity" evidence="1">
    <location>
        <begin position="36"/>
        <end position="55"/>
    </location>
</feature>
<feature type="region of interest" description="Disordered" evidence="1">
    <location>
        <begin position="1"/>
        <end position="186"/>
    </location>
</feature>
<evidence type="ECO:0000313" key="3">
    <source>
        <dbReference type="Proteomes" id="UP000714618"/>
    </source>
</evidence>
<feature type="compositionally biased region" description="Basic and acidic residues" evidence="1">
    <location>
        <begin position="26"/>
        <end position="35"/>
    </location>
</feature>